<sequence>MNGRIEPLCSKSHYLVTKQFQKTSLCVV</sequence>
<protein>
    <submittedName>
        <fullName evidence="1">Uncharacterized protein</fullName>
    </submittedName>
</protein>
<proteinExistence type="predicted"/>
<dbReference type="AlphaFoldDB" id="A0A0A8ZGT4"/>
<accession>A0A0A8ZGT4</accession>
<reference evidence="1" key="1">
    <citation type="submission" date="2014-09" db="EMBL/GenBank/DDBJ databases">
        <authorList>
            <person name="Magalhaes I.L.F."/>
            <person name="Oliveira U."/>
            <person name="Santos F.R."/>
            <person name="Vidigal T.H.D.A."/>
            <person name="Brescovit A.D."/>
            <person name="Santos A.J."/>
        </authorList>
    </citation>
    <scope>NUCLEOTIDE SEQUENCE</scope>
    <source>
        <tissue evidence="1">Shoot tissue taken approximately 20 cm above the soil surface</tissue>
    </source>
</reference>
<reference evidence="1" key="2">
    <citation type="journal article" date="2015" name="Data Brief">
        <title>Shoot transcriptome of the giant reed, Arundo donax.</title>
        <authorList>
            <person name="Barrero R.A."/>
            <person name="Guerrero F.D."/>
            <person name="Moolhuijzen P."/>
            <person name="Goolsby J.A."/>
            <person name="Tidwell J."/>
            <person name="Bellgard S.E."/>
            <person name="Bellgard M.I."/>
        </authorList>
    </citation>
    <scope>NUCLEOTIDE SEQUENCE</scope>
    <source>
        <tissue evidence="1">Shoot tissue taken approximately 20 cm above the soil surface</tissue>
    </source>
</reference>
<organism evidence="1">
    <name type="scientific">Arundo donax</name>
    <name type="common">Giant reed</name>
    <name type="synonym">Donax arundinaceus</name>
    <dbReference type="NCBI Taxonomy" id="35708"/>
    <lineage>
        <taxon>Eukaryota</taxon>
        <taxon>Viridiplantae</taxon>
        <taxon>Streptophyta</taxon>
        <taxon>Embryophyta</taxon>
        <taxon>Tracheophyta</taxon>
        <taxon>Spermatophyta</taxon>
        <taxon>Magnoliopsida</taxon>
        <taxon>Liliopsida</taxon>
        <taxon>Poales</taxon>
        <taxon>Poaceae</taxon>
        <taxon>PACMAD clade</taxon>
        <taxon>Arundinoideae</taxon>
        <taxon>Arundineae</taxon>
        <taxon>Arundo</taxon>
    </lineage>
</organism>
<name>A0A0A8ZGT4_ARUDO</name>
<dbReference type="EMBL" id="GBRH01261935">
    <property type="protein sequence ID" value="JAD35960.1"/>
    <property type="molecule type" value="Transcribed_RNA"/>
</dbReference>
<evidence type="ECO:0000313" key="1">
    <source>
        <dbReference type="EMBL" id="JAD35960.1"/>
    </source>
</evidence>